<sequence length="364" mass="40546">MTEKISILAHTEESFIHAIAERLGKGRVHASLIYQEFFRSGSLNAAHPAFNNAQEIRTAILENVSVSQLSLGDRKEDGKTGKFLGKTADGLEVEFVQIPMQSGGTLCISSQVGCQMGCAFCETGKMGLLRNLTTEEIVSQVYLAKHHNQFSFRNLVFMGMGEPLDNFDAVMQAVRIFNDPKGFGFGRRRMTISTSGCVDGIDKLANLGGQAPNLAVSINAPTDELRNRLMPVNRKYDLQTLYEAMQGYCIKTGRQILIAYVLLQGQNDQIEHALQLSEYLKGLNVKINLIPYNPQSRDRFQAPDLNTIEAFTQSLRQKGYYTLLRLTKGQDIMAACGQLGNLKLRKQIFENQKNALITFPTNSH</sequence>
<dbReference type="PROSITE" id="PS51918">
    <property type="entry name" value="RADICAL_SAM"/>
    <property type="match status" value="1"/>
</dbReference>
<dbReference type="SUPFAM" id="SSF102114">
    <property type="entry name" value="Radical SAM enzymes"/>
    <property type="match status" value="1"/>
</dbReference>
<dbReference type="Pfam" id="PF04055">
    <property type="entry name" value="Radical_SAM"/>
    <property type="match status" value="1"/>
</dbReference>
<evidence type="ECO:0000256" key="8">
    <source>
        <dbReference type="ARBA" id="ARBA00022679"/>
    </source>
</evidence>
<dbReference type="SFLD" id="SFLDF00275">
    <property type="entry name" value="adenosine_C2_methyltransferase"/>
    <property type="match status" value="1"/>
</dbReference>
<dbReference type="InterPro" id="IPR027492">
    <property type="entry name" value="RNA_MTrfase_RlmN"/>
</dbReference>
<evidence type="ECO:0000313" key="16">
    <source>
        <dbReference type="Proteomes" id="UP000031307"/>
    </source>
</evidence>
<dbReference type="FunFam" id="3.20.20.70:FF:000014">
    <property type="entry name" value="Probable dual-specificity RNA methyltransferase RlmN"/>
    <property type="match status" value="1"/>
</dbReference>
<keyword evidence="12" id="KW-0411">Iron-sulfur</keyword>
<dbReference type="CDD" id="cd01335">
    <property type="entry name" value="Radical_SAM"/>
    <property type="match status" value="1"/>
</dbReference>
<dbReference type="Proteomes" id="UP000031307">
    <property type="component" value="Unassembled WGS sequence"/>
</dbReference>
<dbReference type="EC" id="2.1.1.-" evidence="15"/>
<feature type="domain" description="Radical SAM core" evidence="14">
    <location>
        <begin position="100"/>
        <end position="331"/>
    </location>
</feature>
<dbReference type="EC" id="2.1.1.192" evidence="15"/>
<dbReference type="SFLD" id="SFLDS00029">
    <property type="entry name" value="Radical_SAM"/>
    <property type="match status" value="1"/>
</dbReference>
<dbReference type="SFLD" id="SFLDG01062">
    <property type="entry name" value="methyltransferase_(Class_A)"/>
    <property type="match status" value="1"/>
</dbReference>
<dbReference type="RefSeq" id="WP_039377063.1">
    <property type="nucleotide sequence ID" value="NZ_JASBUT010000006.1"/>
</dbReference>
<dbReference type="InterPro" id="IPR007197">
    <property type="entry name" value="rSAM"/>
</dbReference>
<proteinExistence type="inferred from homology"/>
<reference evidence="15 16" key="1">
    <citation type="journal article" date="2014" name="Mol. Biol. Evol.">
        <title>Massive expansion of Ubiquitination-related gene families within the Chlamydiae.</title>
        <authorList>
            <person name="Domman D."/>
            <person name="Collingro A."/>
            <person name="Lagkouvardos I."/>
            <person name="Gehre L."/>
            <person name="Weinmaier T."/>
            <person name="Rattei T."/>
            <person name="Subtil A."/>
            <person name="Horn M."/>
        </authorList>
    </citation>
    <scope>NUCLEOTIDE SEQUENCE [LARGE SCALE GENOMIC DNA]</scope>
    <source>
        <strain evidence="15 16">OEW1</strain>
    </source>
</reference>
<evidence type="ECO:0000256" key="12">
    <source>
        <dbReference type="ARBA" id="ARBA00023014"/>
    </source>
</evidence>
<comment type="caution">
    <text evidence="15">The sequence shown here is derived from an EMBL/GenBank/DDBJ whole genome shotgun (WGS) entry which is preliminary data.</text>
</comment>
<dbReference type="GO" id="GO:0008173">
    <property type="term" value="F:RNA methyltransferase activity"/>
    <property type="evidence" value="ECO:0007669"/>
    <property type="project" value="InterPro"/>
</dbReference>
<dbReference type="PATRIC" id="fig|83552.4.peg.1191"/>
<dbReference type="GO" id="GO:0046872">
    <property type="term" value="F:metal ion binding"/>
    <property type="evidence" value="ECO:0007669"/>
    <property type="project" value="UniProtKB-KW"/>
</dbReference>
<evidence type="ECO:0000256" key="2">
    <source>
        <dbReference type="ARBA" id="ARBA00004496"/>
    </source>
</evidence>
<keyword evidence="8 15" id="KW-0808">Transferase</keyword>
<evidence type="ECO:0000256" key="5">
    <source>
        <dbReference type="ARBA" id="ARBA00022490"/>
    </source>
</evidence>
<evidence type="ECO:0000259" key="14">
    <source>
        <dbReference type="PROSITE" id="PS51918"/>
    </source>
</evidence>
<dbReference type="GO" id="GO:0051539">
    <property type="term" value="F:4 iron, 4 sulfur cluster binding"/>
    <property type="evidence" value="ECO:0007669"/>
    <property type="project" value="UniProtKB-KW"/>
</dbReference>
<evidence type="ECO:0000256" key="6">
    <source>
        <dbReference type="ARBA" id="ARBA00022552"/>
    </source>
</evidence>
<organism evidence="15 16">
    <name type="scientific">Parachlamydia acanthamoebae</name>
    <dbReference type="NCBI Taxonomy" id="83552"/>
    <lineage>
        <taxon>Bacteria</taxon>
        <taxon>Pseudomonadati</taxon>
        <taxon>Chlamydiota</taxon>
        <taxon>Chlamydiia</taxon>
        <taxon>Parachlamydiales</taxon>
        <taxon>Parachlamydiaceae</taxon>
        <taxon>Parachlamydia</taxon>
    </lineage>
</organism>
<accession>A0A0C1C9H9</accession>
<dbReference type="InterPro" id="IPR013785">
    <property type="entry name" value="Aldolase_TIM"/>
</dbReference>
<dbReference type="GO" id="GO:0030488">
    <property type="term" value="P:tRNA methylation"/>
    <property type="evidence" value="ECO:0007669"/>
    <property type="project" value="InterPro"/>
</dbReference>
<keyword evidence="9" id="KW-0949">S-adenosyl-L-methionine</keyword>
<dbReference type="AlphaFoldDB" id="A0A0C1C9H9"/>
<keyword evidence="7 15" id="KW-0489">Methyltransferase</keyword>
<evidence type="ECO:0000256" key="4">
    <source>
        <dbReference type="ARBA" id="ARBA00022485"/>
    </source>
</evidence>
<evidence type="ECO:0000256" key="13">
    <source>
        <dbReference type="ARBA" id="ARBA00023157"/>
    </source>
</evidence>
<comment type="subcellular location">
    <subcellularLocation>
        <location evidence="2">Cytoplasm</location>
    </subcellularLocation>
</comment>
<dbReference type="PANTHER" id="PTHR30544:SF5">
    <property type="entry name" value="RADICAL SAM CORE DOMAIN-CONTAINING PROTEIN"/>
    <property type="match status" value="1"/>
</dbReference>
<dbReference type="GO" id="GO:0070475">
    <property type="term" value="P:rRNA base methylation"/>
    <property type="evidence" value="ECO:0007669"/>
    <property type="project" value="InterPro"/>
</dbReference>
<evidence type="ECO:0000256" key="1">
    <source>
        <dbReference type="ARBA" id="ARBA00001966"/>
    </source>
</evidence>
<keyword evidence="10" id="KW-0479">Metal-binding</keyword>
<evidence type="ECO:0000256" key="9">
    <source>
        <dbReference type="ARBA" id="ARBA00022691"/>
    </source>
</evidence>
<comment type="similarity">
    <text evidence="3">Belongs to the radical SAM superfamily. RlmN family.</text>
</comment>
<keyword evidence="13" id="KW-1015">Disulfide bond</keyword>
<evidence type="ECO:0000313" key="15">
    <source>
        <dbReference type="EMBL" id="KIA77660.1"/>
    </source>
</evidence>
<dbReference type="Gene3D" id="3.20.20.70">
    <property type="entry name" value="Aldolase class I"/>
    <property type="match status" value="1"/>
</dbReference>
<evidence type="ECO:0000256" key="11">
    <source>
        <dbReference type="ARBA" id="ARBA00023004"/>
    </source>
</evidence>
<evidence type="ECO:0000256" key="3">
    <source>
        <dbReference type="ARBA" id="ARBA00007544"/>
    </source>
</evidence>
<dbReference type="PANTHER" id="PTHR30544">
    <property type="entry name" value="23S RRNA METHYLTRANSFERASE"/>
    <property type="match status" value="1"/>
</dbReference>
<protein>
    <submittedName>
        <fullName evidence="15">Putative dual-specificity RNA methyltransferase RlmN 1</fullName>
        <ecNumber evidence="15">2.1.1.-</ecNumber>
        <ecNumber evidence="15">2.1.1.192</ecNumber>
    </submittedName>
</protein>
<dbReference type="InterPro" id="IPR004383">
    <property type="entry name" value="rRNA_lsu_MTrfase_RlmN/Cfr"/>
</dbReference>
<evidence type="ECO:0000256" key="10">
    <source>
        <dbReference type="ARBA" id="ARBA00022723"/>
    </source>
</evidence>
<name>A0A0C1C9H9_9BACT</name>
<dbReference type="EMBL" id="JSAM01000071">
    <property type="protein sequence ID" value="KIA77660.1"/>
    <property type="molecule type" value="Genomic_DNA"/>
</dbReference>
<keyword evidence="11" id="KW-0408">Iron</keyword>
<dbReference type="InterPro" id="IPR040072">
    <property type="entry name" value="Methyltransferase_A"/>
</dbReference>
<keyword evidence="4" id="KW-0004">4Fe-4S</keyword>
<evidence type="ECO:0000256" key="7">
    <source>
        <dbReference type="ARBA" id="ARBA00022603"/>
    </source>
</evidence>
<keyword evidence="5" id="KW-0963">Cytoplasm</keyword>
<dbReference type="PIRSF" id="PIRSF006004">
    <property type="entry name" value="CHP00048"/>
    <property type="match status" value="1"/>
</dbReference>
<gene>
    <name evidence="15" type="primary">rlmN1</name>
    <name evidence="15" type="ORF">DB43_GB00220</name>
</gene>
<dbReference type="InterPro" id="IPR058240">
    <property type="entry name" value="rSAM_sf"/>
</dbReference>
<keyword evidence="6" id="KW-0698">rRNA processing</keyword>
<comment type="cofactor">
    <cofactor evidence="1">
        <name>[4Fe-4S] cluster</name>
        <dbReference type="ChEBI" id="CHEBI:49883"/>
    </cofactor>
</comment>
<dbReference type="GO" id="GO:0005737">
    <property type="term" value="C:cytoplasm"/>
    <property type="evidence" value="ECO:0007669"/>
    <property type="project" value="UniProtKB-SubCell"/>
</dbReference>
<dbReference type="NCBIfam" id="TIGR00048">
    <property type="entry name" value="rRNA_mod_RlmN"/>
    <property type="match status" value="1"/>
</dbReference>